<comment type="caution">
    <text evidence="1">The sequence shown here is derived from an EMBL/GenBank/DDBJ whole genome shotgun (WGS) entry which is preliminary data.</text>
</comment>
<evidence type="ECO:0000313" key="1">
    <source>
        <dbReference type="EMBL" id="MBB4149735.1"/>
    </source>
</evidence>
<dbReference type="EMBL" id="JACIEU010000014">
    <property type="protein sequence ID" value="MBB4149735.1"/>
    <property type="molecule type" value="Genomic_DNA"/>
</dbReference>
<dbReference type="AlphaFoldDB" id="A0A7W6LSL1"/>
<protein>
    <submittedName>
        <fullName evidence="1">Uncharacterized protein</fullName>
    </submittedName>
</protein>
<dbReference type="Proteomes" id="UP000590524">
    <property type="component" value="Unassembled WGS sequence"/>
</dbReference>
<organism evidence="1 2">
    <name type="scientific">Sphingobium scionense</name>
    <dbReference type="NCBI Taxonomy" id="1404341"/>
    <lineage>
        <taxon>Bacteria</taxon>
        <taxon>Pseudomonadati</taxon>
        <taxon>Pseudomonadota</taxon>
        <taxon>Alphaproteobacteria</taxon>
        <taxon>Sphingomonadales</taxon>
        <taxon>Sphingomonadaceae</taxon>
        <taxon>Sphingobium</taxon>
    </lineage>
</organism>
<evidence type="ECO:0000313" key="2">
    <source>
        <dbReference type="Proteomes" id="UP000590524"/>
    </source>
</evidence>
<accession>A0A7W6LSL1</accession>
<sequence>MRQPARYPFLSDTQCAGDIPIVAPMPDSMPSPAMSLAA</sequence>
<reference evidence="1 2" key="1">
    <citation type="submission" date="2020-08" db="EMBL/GenBank/DDBJ databases">
        <title>Genomic Encyclopedia of Type Strains, Phase IV (KMG-IV): sequencing the most valuable type-strain genomes for metagenomic binning, comparative biology and taxonomic classification.</title>
        <authorList>
            <person name="Goeker M."/>
        </authorList>
    </citation>
    <scope>NUCLEOTIDE SEQUENCE [LARGE SCALE GENOMIC DNA]</scope>
    <source>
        <strain evidence="1 2">DSM 19371</strain>
    </source>
</reference>
<proteinExistence type="predicted"/>
<name>A0A7W6LSL1_9SPHN</name>
<keyword evidence="2" id="KW-1185">Reference proteome</keyword>
<gene>
    <name evidence="1" type="ORF">GGQ90_003527</name>
</gene>